<dbReference type="InterPro" id="IPR012296">
    <property type="entry name" value="Nuclease_put_TT1808"/>
</dbReference>
<sequence>MTAARATRARTVRLDAPRLQRAADLVRRFTGIRVELDVARPAVAASRCGKHAALVGVLDTVLRPLLPAGRTLVQQAGIALPGTGTVAVPDLAVCPTGFLGSDDAFLHPQDVDFAVEVVLRHATLTTGVPAAVDRYAAAGVRALLVVDPRPVTGPATGTWALHTEPVGGHYWATLTGTFGATTSPRPGARTIPLPPPLRGELPLDALPVYAQGRSGP</sequence>
<gene>
    <name evidence="2" type="ORF">RM572_07560</name>
</gene>
<evidence type="ECO:0000313" key="3">
    <source>
        <dbReference type="Proteomes" id="UP001183414"/>
    </source>
</evidence>
<proteinExistence type="predicted"/>
<keyword evidence="3" id="KW-1185">Reference proteome</keyword>
<dbReference type="Proteomes" id="UP001183414">
    <property type="component" value="Unassembled WGS sequence"/>
</dbReference>
<reference evidence="3" key="1">
    <citation type="submission" date="2023-07" db="EMBL/GenBank/DDBJ databases">
        <title>30 novel species of actinomycetes from the DSMZ collection.</title>
        <authorList>
            <person name="Nouioui I."/>
        </authorList>
    </citation>
    <scope>NUCLEOTIDE SEQUENCE [LARGE SCALE GENOMIC DNA]</scope>
    <source>
        <strain evidence="3">DSM 42041</strain>
    </source>
</reference>
<dbReference type="InterPro" id="IPR008538">
    <property type="entry name" value="Uma2"/>
</dbReference>
<keyword evidence="2" id="KW-0540">Nuclease</keyword>
<dbReference type="RefSeq" id="WP_311672493.1">
    <property type="nucleotide sequence ID" value="NZ_JAVREQ010000004.1"/>
</dbReference>
<dbReference type="Pfam" id="PF05685">
    <property type="entry name" value="Uma2"/>
    <property type="match status" value="1"/>
</dbReference>
<comment type="caution">
    <text evidence="2">The sequence shown here is derived from an EMBL/GenBank/DDBJ whole genome shotgun (WGS) entry which is preliminary data.</text>
</comment>
<dbReference type="EMBL" id="JAVREQ010000004">
    <property type="protein sequence ID" value="MDT0378636.1"/>
    <property type="molecule type" value="Genomic_DNA"/>
</dbReference>
<dbReference type="CDD" id="cd06260">
    <property type="entry name" value="DUF820-like"/>
    <property type="match status" value="1"/>
</dbReference>
<organism evidence="2 3">
    <name type="scientific">Streptomyces hazeniae</name>
    <dbReference type="NCBI Taxonomy" id="3075538"/>
    <lineage>
        <taxon>Bacteria</taxon>
        <taxon>Bacillati</taxon>
        <taxon>Actinomycetota</taxon>
        <taxon>Actinomycetes</taxon>
        <taxon>Kitasatosporales</taxon>
        <taxon>Streptomycetaceae</taxon>
        <taxon>Streptomyces</taxon>
    </lineage>
</organism>
<evidence type="ECO:0000259" key="1">
    <source>
        <dbReference type="Pfam" id="PF05685"/>
    </source>
</evidence>
<protein>
    <submittedName>
        <fullName evidence="2">Uma2 family endonuclease</fullName>
    </submittedName>
</protein>
<keyword evidence="2" id="KW-0255">Endonuclease</keyword>
<accession>A0ABU2NPV5</accession>
<feature type="domain" description="Putative restriction endonuclease" evidence="1">
    <location>
        <begin position="44"/>
        <end position="172"/>
    </location>
</feature>
<dbReference type="Gene3D" id="3.90.1570.10">
    <property type="entry name" value="tt1808, chain A"/>
    <property type="match status" value="1"/>
</dbReference>
<evidence type="ECO:0000313" key="2">
    <source>
        <dbReference type="EMBL" id="MDT0378636.1"/>
    </source>
</evidence>
<dbReference type="GO" id="GO:0004519">
    <property type="term" value="F:endonuclease activity"/>
    <property type="evidence" value="ECO:0007669"/>
    <property type="project" value="UniProtKB-KW"/>
</dbReference>
<keyword evidence="2" id="KW-0378">Hydrolase</keyword>
<name>A0ABU2NPV5_9ACTN</name>